<feature type="compositionally biased region" description="Basic residues" evidence="1">
    <location>
        <begin position="247"/>
        <end position="262"/>
    </location>
</feature>
<gene>
    <name evidence="2" type="ORF">P154DRAFT_281518</name>
</gene>
<dbReference type="EMBL" id="ML977613">
    <property type="protein sequence ID" value="KAF1997499.1"/>
    <property type="molecule type" value="Genomic_DNA"/>
</dbReference>
<evidence type="ECO:0000256" key="1">
    <source>
        <dbReference type="SAM" id="MobiDB-lite"/>
    </source>
</evidence>
<evidence type="ECO:0000313" key="3">
    <source>
        <dbReference type="Proteomes" id="UP000799779"/>
    </source>
</evidence>
<dbReference type="Proteomes" id="UP000799779">
    <property type="component" value="Unassembled WGS sequence"/>
</dbReference>
<organism evidence="2 3">
    <name type="scientific">Amniculicola lignicola CBS 123094</name>
    <dbReference type="NCBI Taxonomy" id="1392246"/>
    <lineage>
        <taxon>Eukaryota</taxon>
        <taxon>Fungi</taxon>
        <taxon>Dikarya</taxon>
        <taxon>Ascomycota</taxon>
        <taxon>Pezizomycotina</taxon>
        <taxon>Dothideomycetes</taxon>
        <taxon>Pleosporomycetidae</taxon>
        <taxon>Pleosporales</taxon>
        <taxon>Amniculicolaceae</taxon>
        <taxon>Amniculicola</taxon>
    </lineage>
</organism>
<accession>A0A6A5W9P2</accession>
<reference evidence="2" key="1">
    <citation type="journal article" date="2020" name="Stud. Mycol.">
        <title>101 Dothideomycetes genomes: a test case for predicting lifestyles and emergence of pathogens.</title>
        <authorList>
            <person name="Haridas S."/>
            <person name="Albert R."/>
            <person name="Binder M."/>
            <person name="Bloem J."/>
            <person name="Labutti K."/>
            <person name="Salamov A."/>
            <person name="Andreopoulos B."/>
            <person name="Baker S."/>
            <person name="Barry K."/>
            <person name="Bills G."/>
            <person name="Bluhm B."/>
            <person name="Cannon C."/>
            <person name="Castanera R."/>
            <person name="Culley D."/>
            <person name="Daum C."/>
            <person name="Ezra D."/>
            <person name="Gonzalez J."/>
            <person name="Henrissat B."/>
            <person name="Kuo A."/>
            <person name="Liang C."/>
            <person name="Lipzen A."/>
            <person name="Lutzoni F."/>
            <person name="Magnuson J."/>
            <person name="Mondo S."/>
            <person name="Nolan M."/>
            <person name="Ohm R."/>
            <person name="Pangilinan J."/>
            <person name="Park H.-J."/>
            <person name="Ramirez L."/>
            <person name="Alfaro M."/>
            <person name="Sun H."/>
            <person name="Tritt A."/>
            <person name="Yoshinaga Y."/>
            <person name="Zwiers L.-H."/>
            <person name="Turgeon B."/>
            <person name="Goodwin S."/>
            <person name="Spatafora J."/>
            <person name="Crous P."/>
            <person name="Grigoriev I."/>
        </authorList>
    </citation>
    <scope>NUCLEOTIDE SEQUENCE</scope>
    <source>
        <strain evidence="2">CBS 123094</strain>
    </source>
</reference>
<dbReference type="AlphaFoldDB" id="A0A6A5W9P2"/>
<name>A0A6A5W9P2_9PLEO</name>
<feature type="region of interest" description="Disordered" evidence="1">
    <location>
        <begin position="172"/>
        <end position="227"/>
    </location>
</feature>
<keyword evidence="3" id="KW-1185">Reference proteome</keyword>
<dbReference type="OrthoDB" id="5423516at2759"/>
<protein>
    <submittedName>
        <fullName evidence="2">Uncharacterized protein</fullName>
    </submittedName>
</protein>
<evidence type="ECO:0000313" key="2">
    <source>
        <dbReference type="EMBL" id="KAF1997499.1"/>
    </source>
</evidence>
<sequence length="416" mass="46100">MPSLKGLHCRLECPNKQFLQEVGTTYGDGAVECFTPIPLEPKEFCVRLLSTEYIAPGLAMFVYIDGELQCNRNRLGLKDPGAPLKGPDMDVMINFIVRGHEVKQKDGTMIKRNWSFAALNIGNHVRFPAHRALLTRHQDKADTASAIKPNIVDNVGCIEVLVLRCEEDTRGKDTTTAVKGATAPAQGAKPMVKGRKYTATVTRPSRIGGFDGNNDGPDDRSYSHGSAATAAWHDAYEANRGRDRSRSGSHHTTRSRSRHSSFRGRLVNYDSPYIARNAHGGSLSSTTNSLESHSDPVYAYVYGQGPVLVDNGDRHEPDMGRYVPGRGTVDTRWIEDQVEDAYHRGATDAERRLAMGEEPLRQPPGAFPTSRSTTPVNHEPSRARVDFGGLEVKEYVSGLYPHLHRFLKHLRKSVRL</sequence>
<feature type="region of interest" description="Disordered" evidence="1">
    <location>
        <begin position="239"/>
        <end position="264"/>
    </location>
</feature>
<feature type="region of interest" description="Disordered" evidence="1">
    <location>
        <begin position="359"/>
        <end position="382"/>
    </location>
</feature>
<proteinExistence type="predicted"/>